<evidence type="ECO:0000313" key="2">
    <source>
        <dbReference type="Proteomes" id="UP000593571"/>
    </source>
</evidence>
<dbReference type="AlphaFoldDB" id="A0A7J8FJW5"/>
<accession>A0A7J8FJW5</accession>
<protein>
    <submittedName>
        <fullName evidence="1">Uncharacterized protein</fullName>
    </submittedName>
</protein>
<dbReference type="Proteomes" id="UP000593571">
    <property type="component" value="Unassembled WGS sequence"/>
</dbReference>
<proteinExistence type="predicted"/>
<dbReference type="EMBL" id="JACASE010000007">
    <property type="protein sequence ID" value="KAF6447729.1"/>
    <property type="molecule type" value="Genomic_DNA"/>
</dbReference>
<keyword evidence="2" id="KW-1185">Reference proteome</keyword>
<sequence>MPGLSPAPSDLGGKCEKARSYSCFYLQTKQGKQLWTPCQGVRPRSGPGAGGGGQGLSVNLEAPEACIGLCLLWAPPGKAKRVALVRSDEGEAGPWGTGLPASLPLSGAQQESGGAGFCLQLCWLSSQMPAVWAQCWGQMALFWCSKQRGGTWC</sequence>
<evidence type="ECO:0000313" key="1">
    <source>
        <dbReference type="EMBL" id="KAF6447729.1"/>
    </source>
</evidence>
<organism evidence="1 2">
    <name type="scientific">Rousettus aegyptiacus</name>
    <name type="common">Egyptian fruit bat</name>
    <name type="synonym">Pteropus aegyptiacus</name>
    <dbReference type="NCBI Taxonomy" id="9407"/>
    <lineage>
        <taxon>Eukaryota</taxon>
        <taxon>Metazoa</taxon>
        <taxon>Chordata</taxon>
        <taxon>Craniata</taxon>
        <taxon>Vertebrata</taxon>
        <taxon>Euteleostomi</taxon>
        <taxon>Mammalia</taxon>
        <taxon>Eutheria</taxon>
        <taxon>Laurasiatheria</taxon>
        <taxon>Chiroptera</taxon>
        <taxon>Yinpterochiroptera</taxon>
        <taxon>Pteropodoidea</taxon>
        <taxon>Pteropodidae</taxon>
        <taxon>Rousettinae</taxon>
        <taxon>Rousettus</taxon>
    </lineage>
</organism>
<comment type="caution">
    <text evidence="1">The sequence shown here is derived from an EMBL/GenBank/DDBJ whole genome shotgun (WGS) entry which is preliminary data.</text>
</comment>
<name>A0A7J8FJW5_ROUAE</name>
<reference evidence="1 2" key="1">
    <citation type="journal article" date="2020" name="Nature">
        <title>Six reference-quality genomes reveal evolution of bat adaptations.</title>
        <authorList>
            <person name="Jebb D."/>
            <person name="Huang Z."/>
            <person name="Pippel M."/>
            <person name="Hughes G.M."/>
            <person name="Lavrichenko K."/>
            <person name="Devanna P."/>
            <person name="Winkler S."/>
            <person name="Jermiin L.S."/>
            <person name="Skirmuntt E.C."/>
            <person name="Katzourakis A."/>
            <person name="Burkitt-Gray L."/>
            <person name="Ray D.A."/>
            <person name="Sullivan K.A.M."/>
            <person name="Roscito J.G."/>
            <person name="Kirilenko B.M."/>
            <person name="Davalos L.M."/>
            <person name="Corthals A.P."/>
            <person name="Power M.L."/>
            <person name="Jones G."/>
            <person name="Ransome R.D."/>
            <person name="Dechmann D.K.N."/>
            <person name="Locatelli A.G."/>
            <person name="Puechmaille S.J."/>
            <person name="Fedrigo O."/>
            <person name="Jarvis E.D."/>
            <person name="Hiller M."/>
            <person name="Vernes S.C."/>
            <person name="Myers E.W."/>
            <person name="Teeling E.C."/>
        </authorList>
    </citation>
    <scope>NUCLEOTIDE SEQUENCE [LARGE SCALE GENOMIC DNA]</scope>
    <source>
        <strain evidence="1">MRouAeg1</strain>
        <tissue evidence="1">Muscle</tissue>
    </source>
</reference>
<gene>
    <name evidence="1" type="ORF">HJG63_012105</name>
</gene>